<dbReference type="Pfam" id="PF02518">
    <property type="entry name" value="HATPase_c"/>
    <property type="match status" value="1"/>
</dbReference>
<dbReference type="InterPro" id="IPR003594">
    <property type="entry name" value="HATPase_dom"/>
</dbReference>
<dbReference type="InterPro" id="IPR013507">
    <property type="entry name" value="DNA_mismatch_S5_2-like"/>
</dbReference>
<name>A0A1D3CTE7_9EIME</name>
<dbReference type="PANTHER" id="PTHR10073:SF52">
    <property type="entry name" value="MISMATCH REPAIR ENDONUCLEASE PMS2"/>
    <property type="match status" value="1"/>
</dbReference>
<accession>A0A1D3CTE7</accession>
<dbReference type="GO" id="GO:0030983">
    <property type="term" value="F:mismatched DNA binding"/>
    <property type="evidence" value="ECO:0007669"/>
    <property type="project" value="InterPro"/>
</dbReference>
<dbReference type="Pfam" id="PF01119">
    <property type="entry name" value="DNA_mis_repair"/>
    <property type="match status" value="1"/>
</dbReference>
<keyword evidence="7" id="KW-1185">Reference proteome</keyword>
<comment type="caution">
    <text evidence="6">The sequence shown here is derived from an EMBL/GenBank/DDBJ whole genome shotgun (WGS) entry which is preliminary data.</text>
</comment>
<evidence type="ECO:0000259" key="5">
    <source>
        <dbReference type="SMART" id="SM01340"/>
    </source>
</evidence>
<dbReference type="InterPro" id="IPR042120">
    <property type="entry name" value="MutL_C_dimsub"/>
</dbReference>
<dbReference type="CDD" id="cd00782">
    <property type="entry name" value="MutL_Trans"/>
    <property type="match status" value="1"/>
</dbReference>
<feature type="region of interest" description="Disordered" evidence="3">
    <location>
        <begin position="517"/>
        <end position="598"/>
    </location>
</feature>
<sequence length="1359" mass="145564">MHVYPGVLFQVVGGSPTCNTPLMNQSSPAKAASPALPGCLEAITPVEEHSFLRCQLNDGSKETPCRGPPVGADVCADAAPGSSSSCPVVGGASTFETSSSLDFEDLSCFSAPTSALPEAPATLRTLPGGRRIARISDETAAALSSQQVVIDLRSICKELVENALDAGSTSIEVRLMDCGLGGVEVRDNGSGISPEDLELIGCRHATSKISSFDDVYSKLDSLGFRGEALSSLCFVARVSIVTRCRSADFGTRVFFDAKGKQVAREAAAREVGTTVSVEDIFGRMPLRRRTMEQTKQRQLQDALALLQRIALLHATSCRIVFSNFDPRTGGRSTFLATKGTSSGLLEAALSVYGAKQLAACSELMLSGTEPGREWRLAVVISRPPHGIRSTALQHFYVRRRPVEFPPLLQKLLNKKWKEVSSRGLFPVCLGFLELDASLLDINVRKDKQQVLLAVEKDIAHALLEAVSKVLAPSVASFKPDGPKKQCQLEIQCSSTPAQLPESLHPHREAQPVLMIEQQQQQDLQKPVNHQQQPANPQPHEGDHAKDGLQAQEERHQERQKQQTCEQEQSEGPPAITCSDKGAPTSVSEGPGGEKNAYSASSLLSNGARFPEVSLEEGRETLTRQEIPAQRNQRLNAAHLHSALPLHDATQIRRPLLTKRQRVTVHLPGEDLQASEPPQKKFGQPPEGHQRHSAPSSKITDSAQEDERAAGVCAVHSTASDSSAAFASLQEASAGPHNLAVSSRAASDEADLVCDEILAAAVGELCIDLDEMFDVRRPTTYPATVGEEDVAAAQNAGQSSVGPALPWLDTPEDFSLCAEDFSARGMSKASQFFLFKKDFFTDLALVGQFNEGFIIAALRGKRPSCSVSGQQNAAALEEADARRIANNSVGCSKRNGPNGDTVTSLFIIDQHASDEKRIFEALNAEFHPRMQPLIAPLKLSLPADLLAAVEAFAPHLSSNGFACVVCGACGPERPLQANRPIITPAVSQRPCVAASVAAQRGWAGVNSAGVRKAQQPKQLMDASGTDSVPKAKEDETHWDPLHEEGDGDGDGEGQRHCYLTGLPVIEGRQLSASDFIEFLGALASEDQGKAIWKGTMPQPPVPPNAADQEGAGSAAGASPHHRVLQYRPSRVWEILASKACRSAIMIGDPLAPHKQVTILRRMAGLQLPFNCPHGRPTMRHLIDLCVADRQPDKHVSQQSSEKDRRPLRSGELQSHPASIAEVDIHEGVAAAAAAARASAVREDVVSATRRQSSPPDTLEGGTQDQMPLSRGDSPSSKRALHAQRSYGNPTAGSASVDMATSPPEDMPPLFSEDESQEDSVTTRSWADDTLRGELGRVATTEEVLDDSGSGVPGLRLTIIG</sequence>
<feature type="compositionally biased region" description="Polar residues" evidence="3">
    <location>
        <begin position="1247"/>
        <end position="1275"/>
    </location>
</feature>
<dbReference type="CDD" id="cd16926">
    <property type="entry name" value="HATPase_MutL-MLH-PMS-like"/>
    <property type="match status" value="1"/>
</dbReference>
<dbReference type="InterPro" id="IPR020568">
    <property type="entry name" value="Ribosomal_Su5_D2-typ_SF"/>
</dbReference>
<evidence type="ECO:0000256" key="2">
    <source>
        <dbReference type="ARBA" id="ARBA00022763"/>
    </source>
</evidence>
<feature type="domain" description="MutL C-terminal dimerisation" evidence="4">
    <location>
        <begin position="844"/>
        <end position="1149"/>
    </location>
</feature>
<dbReference type="Proteomes" id="UP000095192">
    <property type="component" value="Unassembled WGS sequence"/>
</dbReference>
<dbReference type="InterPro" id="IPR014790">
    <property type="entry name" value="MutL_C"/>
</dbReference>
<proteinExistence type="inferred from homology"/>
<dbReference type="FunCoup" id="A0A1D3CTE7">
    <property type="interactions" value="348"/>
</dbReference>
<dbReference type="InterPro" id="IPR036890">
    <property type="entry name" value="HATPase_C_sf"/>
</dbReference>
<organism evidence="6 7">
    <name type="scientific">Cyclospora cayetanensis</name>
    <dbReference type="NCBI Taxonomy" id="88456"/>
    <lineage>
        <taxon>Eukaryota</taxon>
        <taxon>Sar</taxon>
        <taxon>Alveolata</taxon>
        <taxon>Apicomplexa</taxon>
        <taxon>Conoidasida</taxon>
        <taxon>Coccidia</taxon>
        <taxon>Eucoccidiorida</taxon>
        <taxon>Eimeriorina</taxon>
        <taxon>Eimeriidae</taxon>
        <taxon>Cyclospora</taxon>
    </lineage>
</organism>
<dbReference type="SUPFAM" id="SSF118116">
    <property type="entry name" value="DNA mismatch repair protein MutL"/>
    <property type="match status" value="2"/>
</dbReference>
<dbReference type="Gene3D" id="3.30.565.10">
    <property type="entry name" value="Histidine kinase-like ATPase, C-terminal domain"/>
    <property type="match status" value="1"/>
</dbReference>
<dbReference type="NCBIfam" id="TIGR00585">
    <property type="entry name" value="mutl"/>
    <property type="match status" value="1"/>
</dbReference>
<dbReference type="InterPro" id="IPR002099">
    <property type="entry name" value="MutL/Mlh/PMS"/>
</dbReference>
<feature type="compositionally biased region" description="Low complexity" evidence="3">
    <location>
        <begin position="517"/>
        <end position="538"/>
    </location>
</feature>
<dbReference type="GO" id="GO:0016887">
    <property type="term" value="F:ATP hydrolysis activity"/>
    <property type="evidence" value="ECO:0007669"/>
    <property type="project" value="InterPro"/>
</dbReference>
<feature type="region of interest" description="Disordered" evidence="3">
    <location>
        <begin position="1012"/>
        <end position="1052"/>
    </location>
</feature>
<dbReference type="InterPro" id="IPR037198">
    <property type="entry name" value="MutL_C_sf"/>
</dbReference>
<evidence type="ECO:0000256" key="1">
    <source>
        <dbReference type="ARBA" id="ARBA00006082"/>
    </source>
</evidence>
<evidence type="ECO:0000259" key="4">
    <source>
        <dbReference type="SMART" id="SM00853"/>
    </source>
</evidence>
<dbReference type="GO" id="GO:0140664">
    <property type="term" value="F:ATP-dependent DNA damage sensor activity"/>
    <property type="evidence" value="ECO:0007669"/>
    <property type="project" value="InterPro"/>
</dbReference>
<dbReference type="InterPro" id="IPR014762">
    <property type="entry name" value="DNA_mismatch_repair_CS"/>
</dbReference>
<feature type="region of interest" description="Disordered" evidence="3">
    <location>
        <begin position="1243"/>
        <end position="1329"/>
    </location>
</feature>
<feature type="compositionally biased region" description="Basic and acidic residues" evidence="3">
    <location>
        <begin position="1190"/>
        <end position="1207"/>
    </location>
</feature>
<feature type="region of interest" description="Disordered" evidence="3">
    <location>
        <begin position="1096"/>
        <end position="1121"/>
    </location>
</feature>
<feature type="compositionally biased region" description="Basic and acidic residues" evidence="3">
    <location>
        <begin position="1028"/>
        <end position="1043"/>
    </location>
</feature>
<keyword evidence="2" id="KW-0227">DNA damage</keyword>
<protein>
    <submittedName>
        <fullName evidence="6">DNA mismatch repair</fullName>
    </submittedName>
</protein>
<evidence type="ECO:0000256" key="3">
    <source>
        <dbReference type="SAM" id="MobiDB-lite"/>
    </source>
</evidence>
<reference evidence="6 7" key="1">
    <citation type="journal article" date="2016" name="BMC Genomics">
        <title>Comparative genomics reveals Cyclospora cayetanensis possesses coccidia-like metabolism and invasion components but unique surface antigens.</title>
        <authorList>
            <person name="Liu S."/>
            <person name="Wang L."/>
            <person name="Zheng H."/>
            <person name="Xu Z."/>
            <person name="Roellig D.M."/>
            <person name="Li N."/>
            <person name="Frace M.A."/>
            <person name="Tang K."/>
            <person name="Arrowood M.J."/>
            <person name="Moss D.M."/>
            <person name="Zhang L."/>
            <person name="Feng Y."/>
            <person name="Xiao L."/>
        </authorList>
    </citation>
    <scope>NUCLEOTIDE SEQUENCE [LARGE SCALE GENOMIC DNA]</scope>
    <source>
        <strain evidence="6 7">CHN_HEN01</strain>
    </source>
</reference>
<dbReference type="Gene3D" id="3.30.1540.20">
    <property type="entry name" value="MutL, C-terminal domain, dimerisation subdomain"/>
    <property type="match status" value="2"/>
</dbReference>
<dbReference type="PANTHER" id="PTHR10073">
    <property type="entry name" value="DNA MISMATCH REPAIR PROTEIN MLH, PMS, MUTL"/>
    <property type="match status" value="1"/>
</dbReference>
<dbReference type="PROSITE" id="PS00058">
    <property type="entry name" value="DNA_MISMATCH_REPAIR_1"/>
    <property type="match status" value="1"/>
</dbReference>
<gene>
    <name evidence="6" type="ORF">cyc_00327</name>
</gene>
<feature type="region of interest" description="Disordered" evidence="3">
    <location>
        <begin position="667"/>
        <end position="710"/>
    </location>
</feature>
<dbReference type="SUPFAM" id="SSF55874">
    <property type="entry name" value="ATPase domain of HSP90 chaperone/DNA topoisomerase II/histidine kinase"/>
    <property type="match status" value="1"/>
</dbReference>
<evidence type="ECO:0000313" key="7">
    <source>
        <dbReference type="Proteomes" id="UP000095192"/>
    </source>
</evidence>
<dbReference type="Pfam" id="PF08676">
    <property type="entry name" value="MutL_C"/>
    <property type="match status" value="1"/>
</dbReference>
<dbReference type="SMART" id="SM00853">
    <property type="entry name" value="MutL_C"/>
    <property type="match status" value="1"/>
</dbReference>
<dbReference type="InterPro" id="IPR038973">
    <property type="entry name" value="MutL/Mlh/Pms-like"/>
</dbReference>
<dbReference type="SUPFAM" id="SSF54211">
    <property type="entry name" value="Ribosomal protein S5 domain 2-like"/>
    <property type="match status" value="1"/>
</dbReference>
<dbReference type="InParanoid" id="A0A1D3CTE7"/>
<dbReference type="FunFam" id="3.30.565.10:FF:000017">
    <property type="entry name" value="PMS1 homolog 1, mismatch repair system component"/>
    <property type="match status" value="1"/>
</dbReference>
<feature type="region of interest" description="Disordered" evidence="3">
    <location>
        <begin position="1190"/>
        <end position="1214"/>
    </location>
</feature>
<dbReference type="Gene3D" id="3.30.230.10">
    <property type="match status" value="1"/>
</dbReference>
<feature type="compositionally biased region" description="Polar residues" evidence="3">
    <location>
        <begin position="692"/>
        <end position="701"/>
    </location>
</feature>
<feature type="domain" description="DNA mismatch repair protein S5" evidence="5">
    <location>
        <begin position="348"/>
        <end position="471"/>
    </location>
</feature>
<dbReference type="VEuPathDB" id="ToxoDB:LOC34617522"/>
<feature type="compositionally biased region" description="Basic and acidic residues" evidence="3">
    <location>
        <begin position="539"/>
        <end position="560"/>
    </location>
</feature>
<dbReference type="GO" id="GO:0006298">
    <property type="term" value="P:mismatch repair"/>
    <property type="evidence" value="ECO:0007669"/>
    <property type="project" value="InterPro"/>
</dbReference>
<dbReference type="GO" id="GO:0032389">
    <property type="term" value="C:MutLalpha complex"/>
    <property type="evidence" value="ECO:0007669"/>
    <property type="project" value="TreeGrafter"/>
</dbReference>
<evidence type="ECO:0000313" key="6">
    <source>
        <dbReference type="EMBL" id="OEH74466.1"/>
    </source>
</evidence>
<dbReference type="EMBL" id="JROU02002034">
    <property type="protein sequence ID" value="OEH74466.1"/>
    <property type="molecule type" value="Genomic_DNA"/>
</dbReference>
<comment type="similarity">
    <text evidence="1">Belongs to the DNA mismatch repair MutL/HexB family.</text>
</comment>
<dbReference type="GO" id="GO:0005524">
    <property type="term" value="F:ATP binding"/>
    <property type="evidence" value="ECO:0007669"/>
    <property type="project" value="InterPro"/>
</dbReference>
<dbReference type="InterPro" id="IPR014721">
    <property type="entry name" value="Ribsml_uS5_D2-typ_fold_subgr"/>
</dbReference>
<dbReference type="SMART" id="SM01340">
    <property type="entry name" value="DNA_mis_repair"/>
    <property type="match status" value="1"/>
</dbReference>
<dbReference type="VEuPathDB" id="ToxoDB:cyc_00327"/>